<keyword evidence="3" id="KW-1185">Reference proteome</keyword>
<dbReference type="AlphaFoldDB" id="A0A4Z2FM35"/>
<reference evidence="2 3" key="1">
    <citation type="submission" date="2019-03" db="EMBL/GenBank/DDBJ databases">
        <title>First draft genome of Liparis tanakae, snailfish: a comprehensive survey of snailfish specific genes.</title>
        <authorList>
            <person name="Kim W."/>
            <person name="Song I."/>
            <person name="Jeong J.-H."/>
            <person name="Kim D."/>
            <person name="Kim S."/>
            <person name="Ryu S."/>
            <person name="Song J.Y."/>
            <person name="Lee S.K."/>
        </authorList>
    </citation>
    <scope>NUCLEOTIDE SEQUENCE [LARGE SCALE GENOMIC DNA]</scope>
    <source>
        <tissue evidence="2">Muscle</tissue>
    </source>
</reference>
<proteinExistence type="predicted"/>
<dbReference type="EMBL" id="SRLO01001047">
    <property type="protein sequence ID" value="TNN42297.1"/>
    <property type="molecule type" value="Genomic_DNA"/>
</dbReference>
<evidence type="ECO:0000313" key="3">
    <source>
        <dbReference type="Proteomes" id="UP000314294"/>
    </source>
</evidence>
<organism evidence="2 3">
    <name type="scientific">Liparis tanakae</name>
    <name type="common">Tanaka's snailfish</name>
    <dbReference type="NCBI Taxonomy" id="230148"/>
    <lineage>
        <taxon>Eukaryota</taxon>
        <taxon>Metazoa</taxon>
        <taxon>Chordata</taxon>
        <taxon>Craniata</taxon>
        <taxon>Vertebrata</taxon>
        <taxon>Euteleostomi</taxon>
        <taxon>Actinopterygii</taxon>
        <taxon>Neopterygii</taxon>
        <taxon>Teleostei</taxon>
        <taxon>Neoteleostei</taxon>
        <taxon>Acanthomorphata</taxon>
        <taxon>Eupercaria</taxon>
        <taxon>Perciformes</taxon>
        <taxon>Cottioidei</taxon>
        <taxon>Cottales</taxon>
        <taxon>Liparidae</taxon>
        <taxon>Liparis</taxon>
    </lineage>
</organism>
<feature type="region of interest" description="Disordered" evidence="1">
    <location>
        <begin position="35"/>
        <end position="76"/>
    </location>
</feature>
<comment type="caution">
    <text evidence="2">The sequence shown here is derived from an EMBL/GenBank/DDBJ whole genome shotgun (WGS) entry which is preliminary data.</text>
</comment>
<evidence type="ECO:0000313" key="2">
    <source>
        <dbReference type="EMBL" id="TNN42297.1"/>
    </source>
</evidence>
<name>A0A4Z2FM35_9TELE</name>
<dbReference type="Proteomes" id="UP000314294">
    <property type="component" value="Unassembled WGS sequence"/>
</dbReference>
<accession>A0A4Z2FM35</accession>
<protein>
    <submittedName>
        <fullName evidence="2">Uncharacterized protein</fullName>
    </submittedName>
</protein>
<evidence type="ECO:0000256" key="1">
    <source>
        <dbReference type="SAM" id="MobiDB-lite"/>
    </source>
</evidence>
<sequence>MEIRWLSEWRRQHRQQVSSGLSGHRTTEGTLICSCSGRQRGQGLGQREGEQTARPEGFTQNLVPRTEEETNGSGGNKLLWRKRVALE</sequence>
<gene>
    <name evidence="2" type="ORF">EYF80_047535</name>
</gene>